<feature type="transmembrane region" description="Helical" evidence="5">
    <location>
        <begin position="34"/>
        <end position="52"/>
    </location>
</feature>
<evidence type="ECO:0000313" key="7">
    <source>
        <dbReference type="EMBL" id="SMG15712.1"/>
    </source>
</evidence>
<dbReference type="Proteomes" id="UP000192980">
    <property type="component" value="Unassembled WGS sequence"/>
</dbReference>
<sequence length="176" mass="20241">MKVVYQNKSLKTQHHKGWFSAKWDWLKSQEGKEAFITFTVMLTILLFMYTAVSKLFQQSVFVFQMRRAPLPLMYTLAPVIGWVVPIIELVLVALLYLNRTRLLGMVCSLMLLVSFEVYITGMKIMEMQTGIRLPCTCGGIISNMGWTAHLLFNAVFIFLLGLSIYNQRKMRKSGTV</sequence>
<feature type="transmembrane region" description="Helical" evidence="5">
    <location>
        <begin position="102"/>
        <end position="124"/>
    </location>
</feature>
<dbReference type="AlphaFoldDB" id="A0A1X7IM81"/>
<comment type="subcellular location">
    <subcellularLocation>
        <location evidence="1">Membrane</location>
        <topology evidence="1">Multi-pass membrane protein</topology>
    </subcellularLocation>
</comment>
<evidence type="ECO:0000256" key="1">
    <source>
        <dbReference type="ARBA" id="ARBA00004141"/>
    </source>
</evidence>
<keyword evidence="2 5" id="KW-0812">Transmembrane</keyword>
<name>A0A1X7IM81_9SPHI</name>
<gene>
    <name evidence="7" type="ORF">SAMN05660862_0994</name>
</gene>
<feature type="transmembrane region" description="Helical" evidence="5">
    <location>
        <begin position="72"/>
        <end position="95"/>
    </location>
</feature>
<evidence type="ECO:0000256" key="3">
    <source>
        <dbReference type="ARBA" id="ARBA00022989"/>
    </source>
</evidence>
<evidence type="ECO:0000256" key="4">
    <source>
        <dbReference type="ARBA" id="ARBA00023136"/>
    </source>
</evidence>
<protein>
    <recommendedName>
        <fullName evidence="6">Methylamine utilisation protein MauE domain-containing protein</fullName>
    </recommendedName>
</protein>
<evidence type="ECO:0000256" key="5">
    <source>
        <dbReference type="SAM" id="Phobius"/>
    </source>
</evidence>
<proteinExistence type="predicted"/>
<dbReference type="Pfam" id="PF07291">
    <property type="entry name" value="MauE"/>
    <property type="match status" value="1"/>
</dbReference>
<dbReference type="OrthoDB" id="673785at2"/>
<dbReference type="EMBL" id="FXAU01000001">
    <property type="protein sequence ID" value="SMG15712.1"/>
    <property type="molecule type" value="Genomic_DNA"/>
</dbReference>
<dbReference type="RefSeq" id="WP_085471808.1">
    <property type="nucleotide sequence ID" value="NZ_FXAU01000001.1"/>
</dbReference>
<feature type="domain" description="Methylamine utilisation protein MauE" evidence="6">
    <location>
        <begin position="34"/>
        <end position="165"/>
    </location>
</feature>
<dbReference type="STRING" id="561061.SAMN05660862_0994"/>
<dbReference type="InterPro" id="IPR009908">
    <property type="entry name" value="Methylamine_util_MauE"/>
</dbReference>
<reference evidence="7 8" key="1">
    <citation type="submission" date="2017-04" db="EMBL/GenBank/DDBJ databases">
        <authorList>
            <person name="Afonso C.L."/>
            <person name="Miller P.J."/>
            <person name="Scott M.A."/>
            <person name="Spackman E."/>
            <person name="Goraichik I."/>
            <person name="Dimitrov K.M."/>
            <person name="Suarez D.L."/>
            <person name="Swayne D.E."/>
        </authorList>
    </citation>
    <scope>NUCLEOTIDE SEQUENCE [LARGE SCALE GENOMIC DNA]</scope>
    <source>
        <strain evidence="7 8">DSM 22418</strain>
    </source>
</reference>
<evidence type="ECO:0000313" key="8">
    <source>
        <dbReference type="Proteomes" id="UP000192980"/>
    </source>
</evidence>
<organism evidence="7 8">
    <name type="scientific">Sphingobacterium psychroaquaticum</name>
    <dbReference type="NCBI Taxonomy" id="561061"/>
    <lineage>
        <taxon>Bacteria</taxon>
        <taxon>Pseudomonadati</taxon>
        <taxon>Bacteroidota</taxon>
        <taxon>Sphingobacteriia</taxon>
        <taxon>Sphingobacteriales</taxon>
        <taxon>Sphingobacteriaceae</taxon>
        <taxon>Sphingobacterium</taxon>
    </lineage>
</organism>
<dbReference type="GO" id="GO:0030416">
    <property type="term" value="P:methylamine metabolic process"/>
    <property type="evidence" value="ECO:0007669"/>
    <property type="project" value="InterPro"/>
</dbReference>
<keyword evidence="3 5" id="KW-1133">Transmembrane helix</keyword>
<dbReference type="GO" id="GO:0016020">
    <property type="term" value="C:membrane"/>
    <property type="evidence" value="ECO:0007669"/>
    <property type="project" value="UniProtKB-SubCell"/>
</dbReference>
<evidence type="ECO:0000259" key="6">
    <source>
        <dbReference type="Pfam" id="PF07291"/>
    </source>
</evidence>
<evidence type="ECO:0000256" key="2">
    <source>
        <dbReference type="ARBA" id="ARBA00022692"/>
    </source>
</evidence>
<feature type="transmembrane region" description="Helical" evidence="5">
    <location>
        <begin position="144"/>
        <end position="165"/>
    </location>
</feature>
<keyword evidence="8" id="KW-1185">Reference proteome</keyword>
<accession>A0A1X7IM81</accession>
<keyword evidence="4 5" id="KW-0472">Membrane</keyword>